<dbReference type="Pfam" id="PF23259">
    <property type="entry name" value="CHX17_C"/>
    <property type="match status" value="1"/>
</dbReference>
<name>A0ABP0Z292_9ROSI</name>
<dbReference type="PANTHER" id="PTHR32468">
    <property type="entry name" value="CATION/H + ANTIPORTER"/>
    <property type="match status" value="1"/>
</dbReference>
<feature type="domain" description="Cation/H(+) antiporter central" evidence="12">
    <location>
        <begin position="493"/>
        <end position="622"/>
    </location>
</feature>
<dbReference type="Proteomes" id="UP001642487">
    <property type="component" value="Chromosome 8"/>
</dbReference>
<evidence type="ECO:0000256" key="3">
    <source>
        <dbReference type="ARBA" id="ARBA00022538"/>
    </source>
</evidence>
<evidence type="ECO:0000259" key="11">
    <source>
        <dbReference type="Pfam" id="PF00999"/>
    </source>
</evidence>
<evidence type="ECO:0000256" key="2">
    <source>
        <dbReference type="ARBA" id="ARBA00022448"/>
    </source>
</evidence>
<evidence type="ECO:0000256" key="8">
    <source>
        <dbReference type="ARBA" id="ARBA00023136"/>
    </source>
</evidence>
<dbReference type="InterPro" id="IPR006153">
    <property type="entry name" value="Cation/H_exchanger_TM"/>
</dbReference>
<evidence type="ECO:0000313" key="14">
    <source>
        <dbReference type="EMBL" id="CAK9326893.1"/>
    </source>
</evidence>
<evidence type="ECO:0000256" key="9">
    <source>
        <dbReference type="ARBA" id="ARBA00038341"/>
    </source>
</evidence>
<sequence>MKGERMSTQAAHNGSWVCQPNRHYRSRGLFFGDNPFSFANTVLLAQLSLSSLLTSLLQCLLTPLGESSFISQMLVGLALGPSFYGGDNPILEAIFPFRSLYVSETFAYFGCMVFMFLVGVKMDLSLIKKSGKKAMVIGALAFVIPMIINFCLTTHLKSNVEMDARLKKSLTTIGAFQASSSFHVIACLLDDLKLLNSDIGRLALSSSMISGTLTWVGLVTAFTIHQTSMQHDDVLPWMALCVVCMLILVIYILRPIMFWIVDQTNLSGRPIKETYVFSLFLMLLFCALFSEFVGQHLMLGPMVFGLAVPDGPPLGSALVDKLDSFVSSIMLPCYFVISGARINLAKIDIRSATIILLLAVTSVIGKLIGTMLPSLYCKMSLIDSLSLGLIMSTQGIADILVLQHGMLLLMIDQSSYSMAVVAMMVVTGTICPIVKIIYNPSKKYKCSMRRRTIEHMSATGELRMLLCIHHQDNTPSIINMLELSNPTIKSPICFYLIHLLQLTGRASPLLISHHRPSRRGSKRSNLSDQIINAFQIYQQFNYDKVIMNAFTSVSPYATMHDDVCMLALEKRVAMVIVPFHKRRTINGMVESINPIRGVNKNILSKAPCSVGILIDRVMLPSAAASVSLTNRVDLYKVGMIYVEGPDDREALAYATRMAEHPMVALTVVRVIEQKRSCRQSMNQDLDAEMIEEFKLIMTTSGIKHIAYEEEMVSDCVGLINVIRTMEHEYDLIMVGRRHDGESAMFVGLNEWNEYPELGFIGDMLASSDAADVVAVLVVQQQTIGGDQEFLDDFRCLMEESFSVDINPLDHPIAWPQKPPLT</sequence>
<feature type="transmembrane region" description="Helical" evidence="10">
    <location>
        <begin position="106"/>
        <end position="124"/>
    </location>
</feature>
<feature type="transmembrane region" description="Helical" evidence="10">
    <location>
        <begin position="274"/>
        <end position="293"/>
    </location>
</feature>
<evidence type="ECO:0000256" key="10">
    <source>
        <dbReference type="SAM" id="Phobius"/>
    </source>
</evidence>
<evidence type="ECO:0000256" key="1">
    <source>
        <dbReference type="ARBA" id="ARBA00004141"/>
    </source>
</evidence>
<evidence type="ECO:0000259" key="12">
    <source>
        <dbReference type="Pfam" id="PF23256"/>
    </source>
</evidence>
<feature type="transmembrane region" description="Helical" evidence="10">
    <location>
        <begin position="201"/>
        <end position="222"/>
    </location>
</feature>
<evidence type="ECO:0000256" key="4">
    <source>
        <dbReference type="ARBA" id="ARBA00022692"/>
    </source>
</evidence>
<keyword evidence="6 10" id="KW-1133">Transmembrane helix</keyword>
<organism evidence="14 15">
    <name type="scientific">Citrullus colocynthis</name>
    <name type="common">colocynth</name>
    <dbReference type="NCBI Taxonomy" id="252529"/>
    <lineage>
        <taxon>Eukaryota</taxon>
        <taxon>Viridiplantae</taxon>
        <taxon>Streptophyta</taxon>
        <taxon>Embryophyta</taxon>
        <taxon>Tracheophyta</taxon>
        <taxon>Spermatophyta</taxon>
        <taxon>Magnoliopsida</taxon>
        <taxon>eudicotyledons</taxon>
        <taxon>Gunneridae</taxon>
        <taxon>Pentapetalae</taxon>
        <taxon>rosids</taxon>
        <taxon>fabids</taxon>
        <taxon>Cucurbitales</taxon>
        <taxon>Cucurbitaceae</taxon>
        <taxon>Benincaseae</taxon>
        <taxon>Citrullus</taxon>
    </lineage>
</organism>
<accession>A0ABP0Z292</accession>
<feature type="transmembrane region" description="Helical" evidence="10">
    <location>
        <begin position="324"/>
        <end position="342"/>
    </location>
</feature>
<reference evidence="14 15" key="1">
    <citation type="submission" date="2024-03" db="EMBL/GenBank/DDBJ databases">
        <authorList>
            <person name="Gkanogiannis A."/>
            <person name="Becerra Lopez-Lavalle L."/>
        </authorList>
    </citation>
    <scope>NUCLEOTIDE SEQUENCE [LARGE SCALE GENOMIC DNA]</scope>
</reference>
<dbReference type="InterPro" id="IPR038770">
    <property type="entry name" value="Na+/solute_symporter_sf"/>
</dbReference>
<keyword evidence="15" id="KW-1185">Reference proteome</keyword>
<dbReference type="PANTHER" id="PTHR32468:SF66">
    <property type="entry name" value="CATION_H+ EXCHANGER DOMAIN-CONTAINING PROTEIN"/>
    <property type="match status" value="1"/>
</dbReference>
<comment type="subcellular location">
    <subcellularLocation>
        <location evidence="1">Membrane</location>
        <topology evidence="1">Multi-pass membrane protein</topology>
    </subcellularLocation>
</comment>
<evidence type="ECO:0000256" key="6">
    <source>
        <dbReference type="ARBA" id="ARBA00022989"/>
    </source>
</evidence>
<dbReference type="Gene3D" id="1.20.1530.20">
    <property type="match status" value="1"/>
</dbReference>
<keyword evidence="8 10" id="KW-0472">Membrane</keyword>
<keyword evidence="5" id="KW-0630">Potassium</keyword>
<keyword evidence="3" id="KW-0633">Potassium transport</keyword>
<keyword evidence="7" id="KW-0406">Ion transport</keyword>
<gene>
    <name evidence="14" type="ORF">CITCOLO1_LOCUS19256</name>
</gene>
<feature type="domain" description="Cation/H(+) antiporter C-terminal" evidence="13">
    <location>
        <begin position="637"/>
        <end position="782"/>
    </location>
</feature>
<evidence type="ECO:0000313" key="15">
    <source>
        <dbReference type="Proteomes" id="UP001642487"/>
    </source>
</evidence>
<evidence type="ECO:0000256" key="5">
    <source>
        <dbReference type="ARBA" id="ARBA00022958"/>
    </source>
</evidence>
<evidence type="ECO:0000259" key="13">
    <source>
        <dbReference type="Pfam" id="PF23259"/>
    </source>
</evidence>
<feature type="domain" description="Cation/H+ exchanger transmembrane" evidence="11">
    <location>
        <begin position="54"/>
        <end position="434"/>
    </location>
</feature>
<proteinExistence type="inferred from homology"/>
<feature type="transmembrane region" description="Helical" evidence="10">
    <location>
        <begin position="136"/>
        <end position="157"/>
    </location>
</feature>
<dbReference type="InterPro" id="IPR050794">
    <property type="entry name" value="CPA2_transporter"/>
</dbReference>
<protein>
    <submittedName>
        <fullName evidence="14">Uncharacterized protein</fullName>
    </submittedName>
</protein>
<evidence type="ECO:0000256" key="7">
    <source>
        <dbReference type="ARBA" id="ARBA00023065"/>
    </source>
</evidence>
<comment type="similarity">
    <text evidence="9">Belongs to the monovalent cation:proton antiporter 2 (CPA2) transporter (TC 2.A.37) family. CHX (TC 2.A.37.4) subfamily.</text>
</comment>
<dbReference type="Pfam" id="PF23256">
    <property type="entry name" value="CHX17_2nd"/>
    <property type="match status" value="1"/>
</dbReference>
<dbReference type="InterPro" id="IPR057291">
    <property type="entry name" value="CHX17_2nd"/>
</dbReference>
<keyword evidence="2" id="KW-0813">Transport</keyword>
<dbReference type="InterPro" id="IPR057290">
    <property type="entry name" value="CHX17_C"/>
</dbReference>
<keyword evidence="4 10" id="KW-0812">Transmembrane</keyword>
<feature type="transmembrane region" description="Helical" evidence="10">
    <location>
        <begin position="354"/>
        <end position="376"/>
    </location>
</feature>
<feature type="transmembrane region" description="Helical" evidence="10">
    <location>
        <begin position="418"/>
        <end position="438"/>
    </location>
</feature>
<dbReference type="EMBL" id="OZ021742">
    <property type="protein sequence ID" value="CAK9326893.1"/>
    <property type="molecule type" value="Genomic_DNA"/>
</dbReference>
<dbReference type="Pfam" id="PF00999">
    <property type="entry name" value="Na_H_Exchanger"/>
    <property type="match status" value="1"/>
</dbReference>
<feature type="transmembrane region" description="Helical" evidence="10">
    <location>
        <begin position="388"/>
        <end position="411"/>
    </location>
</feature>
<feature type="transmembrane region" description="Helical" evidence="10">
    <location>
        <begin position="234"/>
        <end position="253"/>
    </location>
</feature>